<feature type="region of interest" description="Disordered" evidence="2">
    <location>
        <begin position="39"/>
        <end position="71"/>
    </location>
</feature>
<sequence length="1375" mass="151712">MANAASPSSKESPIVHRAIVTYGRRTHVVAPDTSITIPNIPHTRVNLDHKGSLEREDDISTPPSTSDAPLSPHLLVAAREEASDDGESMAPHFQFSWRQRMQDIDDEYSGHPLNGKASLESAQLDEANKSSHPGTPTLEATDDVFDGPLPILTSSSQPANDGRSPIWSPAHRRVVPPRPHTRKLAVVRDSDSDVDAEADHPSTPHSSAHQYNITTPPSRSSPTPPTSLGAPLASGGRKGKERAVELFASDEELNASDNETRSVKQKGKGKQKQKRLKRPTKKEREETQKTTARIVADRPVSLPRVENKKFGMMEFLGKLKLRYNAPPSSPSDPIQAFSSSPSVGVVAPTDDAHDAPTPAGTYPPETPAPSPSRQSRETFTYLSLLGPQSPGAVQTVADQSGSDEEMPDVGSLLQADHAKRTKEEQRKRLQQEKLRLVELQKKRARPDEGDDSDLEVVQDDMKVVIEEEAKGRRVFSAHKPSVGRKKQLTLALRSSKTTPHKRVMKQSTNGTAMLEFAAVSVFTRPADTRDHGTISMSHTDVSKFLLQNAIKQAEALQRAKEEEWVRRGGRLKGRPESDEEGVDTNAKMRAIISKACSEAPREEGDADGVQADDESGGAESDGEYHPDDESTDGADAEDENHAPMTMSEWGVDSDEDSSPKLPLHAPRFRRGRPLATLVSDDEDVEDHGQSSRIGGRLAHGSPLVGLLSPQRQQFALNHRGSLSSLEDRTEDGTDKENDERLMFDRGEDKENTSIVIQPSSVRPHVGRIPGSILGDVDLWGPDSAELGDCRLPLKELLTEDDPEDPFLFTPSRPPARQLLFSVDARSPAEYDVVDESQSGFSKLFEAGSLRRGSQSSSNMKGGGLSQFFIGTASIDRLGEPMPTAGPSLTLDVQLQPALEVNEGLRRKADSIFDKEQEYLAEASNQNLEPEPKLYVDENGFLTQTKPKSSIPQTHQLPSPSQLAAPFRAVLGETTLSTLSRSRDGLDSDEFEILAEHPSTRLMKRRELPHSRRSSPSPSPQRPRMVNAFDLLRRRPRSPTLKGHRKLGPSEFIEGEAEESDEDAMLGFGGHRRNDDDAEESDDNQDQTLAELVDDTVLDKDTLAEHAVLEKVREHQQEDDRALEKVHMDAIEGKYRTKRRDRGVGFDGSDSDDDDEARRLRRNTISKKRKIDRDSLEELARHQETLAFVAAYHAEEEDAEDFAHMQHDEMTLVDEDGQDDENAQEVTSFAQIYNTNWGEVEAFDSRNIAWIERDHEDELSLRVKEVTTNSKAGMSARTNWDAALAERPRGVREDDERNRARMQSWARSERTSRNSATGYSTGGSVVTGHGRARTGGSVTGQRRDTKGSEAASQPARLTKASSALSAVPSRRSRFGP</sequence>
<feature type="region of interest" description="Disordered" evidence="2">
    <location>
        <begin position="124"/>
        <end position="299"/>
    </location>
</feature>
<feature type="compositionally biased region" description="Basic residues" evidence="2">
    <location>
        <begin position="1033"/>
        <end position="1046"/>
    </location>
</feature>
<dbReference type="Proteomes" id="UP000287166">
    <property type="component" value="Unassembled WGS sequence"/>
</dbReference>
<feature type="region of interest" description="Disordered" evidence="2">
    <location>
        <begin position="322"/>
        <end position="408"/>
    </location>
</feature>
<feature type="compositionally biased region" description="Acidic residues" evidence="2">
    <location>
        <begin position="629"/>
        <end position="638"/>
    </location>
</feature>
<dbReference type="InParanoid" id="A0A401GBR8"/>
<feature type="compositionally biased region" description="Polar residues" evidence="2">
    <location>
        <begin position="1267"/>
        <end position="1277"/>
    </location>
</feature>
<feature type="compositionally biased region" description="Polar residues" evidence="2">
    <location>
        <begin position="371"/>
        <end position="381"/>
    </location>
</feature>
<evidence type="ECO:0000256" key="1">
    <source>
        <dbReference type="SAM" id="Coils"/>
    </source>
</evidence>
<feature type="region of interest" description="Disordered" evidence="2">
    <location>
        <begin position="559"/>
        <end position="750"/>
    </location>
</feature>
<feature type="compositionally biased region" description="Basic and acidic residues" evidence="2">
    <location>
        <begin position="725"/>
        <end position="750"/>
    </location>
</feature>
<name>A0A401GBR8_9APHY</name>
<feature type="compositionally biased region" description="Basic and acidic residues" evidence="2">
    <location>
        <begin position="1283"/>
        <end position="1298"/>
    </location>
</feature>
<feature type="compositionally biased region" description="Basic and acidic residues" evidence="2">
    <location>
        <begin position="45"/>
        <end position="54"/>
    </location>
</feature>
<feature type="compositionally biased region" description="Basic residues" evidence="2">
    <location>
        <begin position="170"/>
        <end position="185"/>
    </location>
</feature>
<feature type="region of interest" description="Disordered" evidence="2">
    <location>
        <begin position="996"/>
        <end position="1084"/>
    </location>
</feature>
<feature type="compositionally biased region" description="Basic and acidic residues" evidence="2">
    <location>
        <begin position="186"/>
        <end position="202"/>
    </location>
</feature>
<gene>
    <name evidence="4" type="ORF">SCP_0207910</name>
</gene>
<feature type="region of interest" description="Disordered" evidence="2">
    <location>
        <begin position="1267"/>
        <end position="1375"/>
    </location>
</feature>
<keyword evidence="5" id="KW-1185">Reference proteome</keyword>
<feature type="compositionally biased region" description="Acidic residues" evidence="2">
    <location>
        <begin position="1052"/>
        <end position="1063"/>
    </location>
</feature>
<dbReference type="STRING" id="139825.A0A401GBR8"/>
<feature type="compositionally biased region" description="Polar residues" evidence="2">
    <location>
        <begin position="203"/>
        <end position="213"/>
    </location>
</feature>
<dbReference type="InterPro" id="IPR018564">
    <property type="entry name" value="Repl_chkpnt_MRC1_dom"/>
</dbReference>
<feature type="compositionally biased region" description="Acidic residues" evidence="2">
    <location>
        <begin position="604"/>
        <end position="616"/>
    </location>
</feature>
<evidence type="ECO:0000313" key="4">
    <source>
        <dbReference type="EMBL" id="GBE79591.1"/>
    </source>
</evidence>
<feature type="coiled-coil region" evidence="1">
    <location>
        <begin position="412"/>
        <end position="442"/>
    </location>
</feature>
<protein>
    <recommendedName>
        <fullName evidence="3">DNA replication checkpoint mediator MRC1 domain-containing protein</fullName>
    </recommendedName>
</protein>
<feature type="domain" description="DNA replication checkpoint mediator MRC1" evidence="3">
    <location>
        <begin position="1047"/>
        <end position="1189"/>
    </location>
</feature>
<dbReference type="EMBL" id="BFAD01000002">
    <property type="protein sequence ID" value="GBE79591.1"/>
    <property type="molecule type" value="Genomic_DNA"/>
</dbReference>
<evidence type="ECO:0000259" key="3">
    <source>
        <dbReference type="Pfam" id="PF09444"/>
    </source>
</evidence>
<dbReference type="Pfam" id="PF09444">
    <property type="entry name" value="MRC1"/>
    <property type="match status" value="1"/>
</dbReference>
<reference evidence="4 5" key="1">
    <citation type="journal article" date="2018" name="Sci. Rep.">
        <title>Genome sequence of the cauliflower mushroom Sparassis crispa (Hanabiratake) and its association with beneficial usage.</title>
        <authorList>
            <person name="Kiyama R."/>
            <person name="Furutani Y."/>
            <person name="Kawaguchi K."/>
            <person name="Nakanishi T."/>
        </authorList>
    </citation>
    <scope>NUCLEOTIDE SEQUENCE [LARGE SCALE GENOMIC DNA]</scope>
</reference>
<organism evidence="4 5">
    <name type="scientific">Sparassis crispa</name>
    <dbReference type="NCBI Taxonomy" id="139825"/>
    <lineage>
        <taxon>Eukaryota</taxon>
        <taxon>Fungi</taxon>
        <taxon>Dikarya</taxon>
        <taxon>Basidiomycota</taxon>
        <taxon>Agaricomycotina</taxon>
        <taxon>Agaricomycetes</taxon>
        <taxon>Polyporales</taxon>
        <taxon>Sparassidaceae</taxon>
        <taxon>Sparassis</taxon>
    </lineage>
</organism>
<evidence type="ECO:0000313" key="5">
    <source>
        <dbReference type="Proteomes" id="UP000287166"/>
    </source>
</evidence>
<accession>A0A401GBR8</accession>
<dbReference type="OrthoDB" id="3361281at2759"/>
<evidence type="ECO:0000256" key="2">
    <source>
        <dbReference type="SAM" id="MobiDB-lite"/>
    </source>
</evidence>
<feature type="compositionally biased region" description="Basic residues" evidence="2">
    <location>
        <begin position="263"/>
        <end position="281"/>
    </location>
</feature>
<feature type="compositionally biased region" description="Polar residues" evidence="2">
    <location>
        <begin position="709"/>
        <end position="724"/>
    </location>
</feature>
<feature type="compositionally biased region" description="Acidic residues" evidence="2">
    <location>
        <begin position="1075"/>
        <end position="1084"/>
    </location>
</feature>
<feature type="compositionally biased region" description="Basic and acidic residues" evidence="2">
    <location>
        <begin position="996"/>
        <end position="1009"/>
    </location>
</feature>
<feature type="compositionally biased region" description="Low complexity" evidence="2">
    <location>
        <begin position="1314"/>
        <end position="1328"/>
    </location>
</feature>
<proteinExistence type="predicted"/>
<dbReference type="RefSeq" id="XP_027610504.1">
    <property type="nucleotide sequence ID" value="XM_027754703.1"/>
</dbReference>
<keyword evidence="1" id="KW-0175">Coiled coil</keyword>
<comment type="caution">
    <text evidence="4">The sequence shown here is derived from an EMBL/GenBank/DDBJ whole genome shotgun (WGS) entry which is preliminary data.</text>
</comment>
<dbReference type="GeneID" id="38776508"/>